<keyword evidence="1" id="KW-0812">Transmembrane</keyword>
<feature type="transmembrane region" description="Helical" evidence="1">
    <location>
        <begin position="12"/>
        <end position="30"/>
    </location>
</feature>
<keyword evidence="1" id="KW-1133">Transmembrane helix</keyword>
<evidence type="ECO:0000256" key="1">
    <source>
        <dbReference type="SAM" id="Phobius"/>
    </source>
</evidence>
<protein>
    <submittedName>
        <fullName evidence="2">Uncharacterized protein</fullName>
    </submittedName>
</protein>
<dbReference type="EMBL" id="GBRH01196203">
    <property type="protein sequence ID" value="JAE01693.1"/>
    <property type="molecule type" value="Transcribed_RNA"/>
</dbReference>
<evidence type="ECO:0000313" key="2">
    <source>
        <dbReference type="EMBL" id="JAE01693.1"/>
    </source>
</evidence>
<reference evidence="2" key="1">
    <citation type="submission" date="2014-09" db="EMBL/GenBank/DDBJ databases">
        <authorList>
            <person name="Magalhaes I.L.F."/>
            <person name="Oliveira U."/>
            <person name="Santos F.R."/>
            <person name="Vidigal T.H.D.A."/>
            <person name="Brescovit A.D."/>
            <person name="Santos A.J."/>
        </authorList>
    </citation>
    <scope>NUCLEOTIDE SEQUENCE</scope>
    <source>
        <tissue evidence="2">Shoot tissue taken approximately 20 cm above the soil surface</tissue>
    </source>
</reference>
<proteinExistence type="predicted"/>
<reference evidence="2" key="2">
    <citation type="journal article" date="2015" name="Data Brief">
        <title>Shoot transcriptome of the giant reed, Arundo donax.</title>
        <authorList>
            <person name="Barrero R.A."/>
            <person name="Guerrero F.D."/>
            <person name="Moolhuijzen P."/>
            <person name="Goolsby J.A."/>
            <person name="Tidwell J."/>
            <person name="Bellgard S.E."/>
            <person name="Bellgard M.I."/>
        </authorList>
    </citation>
    <scope>NUCLEOTIDE SEQUENCE</scope>
    <source>
        <tissue evidence="2">Shoot tissue taken approximately 20 cm above the soil surface</tissue>
    </source>
</reference>
<organism evidence="2">
    <name type="scientific">Arundo donax</name>
    <name type="common">Giant reed</name>
    <name type="synonym">Donax arundinaceus</name>
    <dbReference type="NCBI Taxonomy" id="35708"/>
    <lineage>
        <taxon>Eukaryota</taxon>
        <taxon>Viridiplantae</taxon>
        <taxon>Streptophyta</taxon>
        <taxon>Embryophyta</taxon>
        <taxon>Tracheophyta</taxon>
        <taxon>Spermatophyta</taxon>
        <taxon>Magnoliopsida</taxon>
        <taxon>Liliopsida</taxon>
        <taxon>Poales</taxon>
        <taxon>Poaceae</taxon>
        <taxon>PACMAD clade</taxon>
        <taxon>Arundinoideae</taxon>
        <taxon>Arundineae</taxon>
        <taxon>Arundo</taxon>
    </lineage>
</organism>
<accession>A0A0A9F084</accession>
<sequence>MDALLLSKTLAYSYSCYHLIMLLFSSIFLSQNNVCENDFHHCTIFRIKKIIAAKKKRSVQLPTFRANLYFPFITSSILPQICAFYAIPNTNMLEGLC</sequence>
<dbReference type="AlphaFoldDB" id="A0A0A9F084"/>
<name>A0A0A9F084_ARUDO</name>
<keyword evidence="1" id="KW-0472">Membrane</keyword>
<feature type="transmembrane region" description="Helical" evidence="1">
    <location>
        <begin position="66"/>
        <end position="87"/>
    </location>
</feature>